<dbReference type="InterPro" id="IPR036388">
    <property type="entry name" value="WH-like_DNA-bd_sf"/>
</dbReference>
<proteinExistence type="predicted"/>
<dbReference type="STRING" id="1293891.TMES_09870"/>
<gene>
    <name evidence="1" type="ORF">TMES_09870</name>
</gene>
<evidence type="ECO:0000313" key="2">
    <source>
        <dbReference type="Proteomes" id="UP000193391"/>
    </source>
</evidence>
<evidence type="ECO:0000313" key="1">
    <source>
        <dbReference type="EMBL" id="OSQ38994.1"/>
    </source>
</evidence>
<organism evidence="1 2">
    <name type="scientific">Thalassospira mesophila</name>
    <dbReference type="NCBI Taxonomy" id="1293891"/>
    <lineage>
        <taxon>Bacteria</taxon>
        <taxon>Pseudomonadati</taxon>
        <taxon>Pseudomonadota</taxon>
        <taxon>Alphaproteobacteria</taxon>
        <taxon>Rhodospirillales</taxon>
        <taxon>Thalassospiraceae</taxon>
        <taxon>Thalassospira</taxon>
    </lineage>
</organism>
<dbReference type="GO" id="GO:0006355">
    <property type="term" value="P:regulation of DNA-templated transcription"/>
    <property type="evidence" value="ECO:0007669"/>
    <property type="project" value="InterPro"/>
</dbReference>
<dbReference type="SUPFAM" id="SSF46894">
    <property type="entry name" value="C-terminal effector domain of the bipartite response regulators"/>
    <property type="match status" value="1"/>
</dbReference>
<reference evidence="1 2" key="1">
    <citation type="submission" date="2014-03" db="EMBL/GenBank/DDBJ databases">
        <title>The draft genome sequence of Thalassospira mesophila JCM 18969.</title>
        <authorList>
            <person name="Lai Q."/>
            <person name="Shao Z."/>
        </authorList>
    </citation>
    <scope>NUCLEOTIDE SEQUENCE [LARGE SCALE GENOMIC DNA]</scope>
    <source>
        <strain evidence="1 2">JCM 18969</strain>
    </source>
</reference>
<dbReference type="Gene3D" id="1.10.10.10">
    <property type="entry name" value="Winged helix-like DNA-binding domain superfamily/Winged helix DNA-binding domain"/>
    <property type="match status" value="1"/>
</dbReference>
<protein>
    <recommendedName>
        <fullName evidence="3">OmpR/PhoB-type domain-containing protein</fullName>
    </recommendedName>
</protein>
<dbReference type="AlphaFoldDB" id="A0A1Y2L202"/>
<keyword evidence="2" id="KW-1185">Reference proteome</keyword>
<dbReference type="Proteomes" id="UP000193391">
    <property type="component" value="Unassembled WGS sequence"/>
</dbReference>
<dbReference type="EMBL" id="JFKA01000003">
    <property type="protein sequence ID" value="OSQ38994.1"/>
    <property type="molecule type" value="Genomic_DNA"/>
</dbReference>
<accession>A0A1Y2L202</accession>
<dbReference type="GO" id="GO:0003677">
    <property type="term" value="F:DNA binding"/>
    <property type="evidence" value="ECO:0007669"/>
    <property type="project" value="InterPro"/>
</dbReference>
<dbReference type="InterPro" id="IPR016032">
    <property type="entry name" value="Sig_transdc_resp-reg_C-effctor"/>
</dbReference>
<sequence>MILLAVCGRGEGRYIDYLSISEIVWPDPEKMPDDWADILKSHVSAMRGLLRAIGSELWIETKWGWGLVLRRTETAQNDNNEARKRQFATV</sequence>
<comment type="caution">
    <text evidence="1">The sequence shown here is derived from an EMBL/GenBank/DDBJ whole genome shotgun (WGS) entry which is preliminary data.</text>
</comment>
<name>A0A1Y2L202_9PROT</name>
<evidence type="ECO:0008006" key="3">
    <source>
        <dbReference type="Google" id="ProtNLM"/>
    </source>
</evidence>